<comment type="caution">
    <text evidence="1">The sequence shown here is derived from an EMBL/GenBank/DDBJ whole genome shotgun (WGS) entry which is preliminary data.</text>
</comment>
<dbReference type="Proteomes" id="UP000004477">
    <property type="component" value="Unassembled WGS sequence"/>
</dbReference>
<accession>D1PH56</accession>
<dbReference type="EMBL" id="ACBX02000049">
    <property type="protein sequence ID" value="EFB34010.1"/>
    <property type="molecule type" value="Genomic_DNA"/>
</dbReference>
<name>D1PH56_9BACT</name>
<proteinExistence type="predicted"/>
<dbReference type="PaxDb" id="537011-PREVCOP_06576"/>
<organism evidence="1 2">
    <name type="scientific">Segatella copri DSM 18205</name>
    <dbReference type="NCBI Taxonomy" id="537011"/>
    <lineage>
        <taxon>Bacteria</taxon>
        <taxon>Pseudomonadati</taxon>
        <taxon>Bacteroidota</taxon>
        <taxon>Bacteroidia</taxon>
        <taxon>Bacteroidales</taxon>
        <taxon>Prevotellaceae</taxon>
        <taxon>Segatella</taxon>
    </lineage>
</organism>
<dbReference type="STRING" id="537011.PREVCOP_06576"/>
<evidence type="ECO:0000313" key="1">
    <source>
        <dbReference type="EMBL" id="EFB34010.1"/>
    </source>
</evidence>
<dbReference type="HOGENOM" id="CLU_3203450_0_0_10"/>
<protein>
    <submittedName>
        <fullName evidence="1">Uncharacterized protein</fullName>
    </submittedName>
</protein>
<reference evidence="1" key="1">
    <citation type="submission" date="2009-11" db="EMBL/GenBank/DDBJ databases">
        <authorList>
            <person name="Weinstock G."/>
            <person name="Sodergren E."/>
            <person name="Clifton S."/>
            <person name="Fulton L."/>
            <person name="Fulton B."/>
            <person name="Courtney L."/>
            <person name="Fronick C."/>
            <person name="Harrison M."/>
            <person name="Strong C."/>
            <person name="Farmer C."/>
            <person name="Delahaunty K."/>
            <person name="Markovic C."/>
            <person name="Hall O."/>
            <person name="Minx P."/>
            <person name="Tomlinson C."/>
            <person name="Mitreva M."/>
            <person name="Nelson J."/>
            <person name="Hou S."/>
            <person name="Wollam A."/>
            <person name="Pepin K.H."/>
            <person name="Johnson M."/>
            <person name="Bhonagiri V."/>
            <person name="Nash W.E."/>
            <person name="Warren W."/>
            <person name="Chinwalla A."/>
            <person name="Mardis E.R."/>
            <person name="Wilson R.K."/>
        </authorList>
    </citation>
    <scope>NUCLEOTIDE SEQUENCE [LARGE SCALE GENOMIC DNA]</scope>
    <source>
        <strain evidence="1">DSM 18205</strain>
    </source>
</reference>
<evidence type="ECO:0000313" key="2">
    <source>
        <dbReference type="Proteomes" id="UP000004477"/>
    </source>
</evidence>
<keyword evidence="2" id="KW-1185">Reference proteome</keyword>
<gene>
    <name evidence="1" type="ORF">PREVCOP_06576</name>
</gene>
<sequence>MHRQLKKKITFYFVSCLKGSTFAPRMPKAGKAKGFELLIIYKHFI</sequence>
<dbReference type="AlphaFoldDB" id="D1PH56"/>